<proteinExistence type="predicted"/>
<evidence type="ECO:0000313" key="3">
    <source>
        <dbReference type="Proteomes" id="UP000006437"/>
    </source>
</evidence>
<dbReference type="RefSeq" id="WP_009524757.1">
    <property type="nucleotide sequence ID" value="NZ_JBQMYZ010000007.1"/>
</dbReference>
<keyword evidence="1" id="KW-0812">Transmembrane</keyword>
<gene>
    <name evidence="2" type="ORF">HMPREF9629_00520</name>
</gene>
<dbReference type="HOGENOM" id="CLU_134946_0_0_9"/>
<sequence>MNDLRKKAFIRIGIMVAIMLLSIFLAFYIKNIFLKIPFIIIAVGVAALLIRLYISYKRKKLYFDGKVLTITPPKRKIGKYSIIIKNGKVSKKFYSFQKPEMKLGANYVVVYEEKSFNILEFQEAKFQMMNAKAVSKNPKFRM</sequence>
<keyword evidence="1" id="KW-0472">Membrane</keyword>
<feature type="transmembrane region" description="Helical" evidence="1">
    <location>
        <begin position="36"/>
        <end position="54"/>
    </location>
</feature>
<dbReference type="BioCyc" id="EBAC796937-HMP:GMGH-521-MONOMER"/>
<protein>
    <submittedName>
        <fullName evidence="2">Uncharacterized protein</fullName>
    </submittedName>
</protein>
<comment type="caution">
    <text evidence="2">The sequence shown here is derived from an EMBL/GenBank/DDBJ whole genome shotgun (WGS) entry which is preliminary data.</text>
</comment>
<accession>G9X297</accession>
<organism evidence="2 3">
    <name type="scientific">Peptoanaerobacter stomatis</name>
    <dbReference type="NCBI Taxonomy" id="796937"/>
    <lineage>
        <taxon>Bacteria</taxon>
        <taxon>Bacillati</taxon>
        <taxon>Bacillota</taxon>
        <taxon>Clostridia</taxon>
        <taxon>Peptostreptococcales</taxon>
        <taxon>Filifactoraceae</taxon>
        <taxon>Peptoanaerobacter</taxon>
    </lineage>
</organism>
<dbReference type="Proteomes" id="UP000006437">
    <property type="component" value="Unassembled WGS sequence"/>
</dbReference>
<name>G9X297_9FIRM</name>
<dbReference type="AlphaFoldDB" id="G9X297"/>
<keyword evidence="1" id="KW-1133">Transmembrane helix</keyword>
<dbReference type="EMBL" id="AFZE01000045">
    <property type="protein sequence ID" value="EHL13220.1"/>
    <property type="molecule type" value="Genomic_DNA"/>
</dbReference>
<reference evidence="2 3" key="1">
    <citation type="submission" date="2011-08" db="EMBL/GenBank/DDBJ databases">
        <title>The Genome Sequence of Eubacteriaceae bacterium ACC19a.</title>
        <authorList>
            <consortium name="The Broad Institute Genome Sequencing Platform"/>
            <person name="Earl A."/>
            <person name="Ward D."/>
            <person name="Feldgarden M."/>
            <person name="Gevers D."/>
            <person name="Sizova M."/>
            <person name="Hazen A."/>
            <person name="Epstein S."/>
            <person name="Young S.K."/>
            <person name="Zeng Q."/>
            <person name="Gargeya S."/>
            <person name="Fitzgerald M."/>
            <person name="Haas B."/>
            <person name="Abouelleil A."/>
            <person name="Alvarado L."/>
            <person name="Arachchi H.M."/>
            <person name="Berlin A."/>
            <person name="Brown A."/>
            <person name="Chapman S.B."/>
            <person name="Chen Z."/>
            <person name="Dunbar C."/>
            <person name="Freedman E."/>
            <person name="Gearin G."/>
            <person name="Gellesch M."/>
            <person name="Goldberg J."/>
            <person name="Griggs A."/>
            <person name="Gujja S."/>
            <person name="Heiman D."/>
            <person name="Howarth C."/>
            <person name="Larson L."/>
            <person name="Lui A."/>
            <person name="MacDonald P.J.P."/>
            <person name="Montmayeur A."/>
            <person name="Murphy C."/>
            <person name="Neiman D."/>
            <person name="Pearson M."/>
            <person name="Priest M."/>
            <person name="Roberts A."/>
            <person name="Saif S."/>
            <person name="Shea T."/>
            <person name="Shenoy N."/>
            <person name="Sisk P."/>
            <person name="Stolte C."/>
            <person name="Sykes S."/>
            <person name="Wortman J."/>
            <person name="Nusbaum C."/>
            <person name="Birren B."/>
        </authorList>
    </citation>
    <scope>NUCLEOTIDE SEQUENCE [LARGE SCALE GENOMIC DNA]</scope>
    <source>
        <strain evidence="2 3">ACC19a</strain>
    </source>
</reference>
<evidence type="ECO:0000313" key="2">
    <source>
        <dbReference type="EMBL" id="EHL13220.1"/>
    </source>
</evidence>
<evidence type="ECO:0000256" key="1">
    <source>
        <dbReference type="SAM" id="Phobius"/>
    </source>
</evidence>
<feature type="transmembrane region" description="Helical" evidence="1">
    <location>
        <begin position="12"/>
        <end position="30"/>
    </location>
</feature>